<reference evidence="1" key="1">
    <citation type="submission" date="2019-04" db="EMBL/GenBank/DDBJ databases">
        <title>Microbes associate with the intestines of laboratory mice.</title>
        <authorList>
            <person name="Navarre W."/>
            <person name="Wong E."/>
            <person name="Huang K."/>
            <person name="Tropini C."/>
            <person name="Ng K."/>
            <person name="Yu B."/>
        </authorList>
    </citation>
    <scope>NUCLEOTIDE SEQUENCE</scope>
    <source>
        <strain evidence="1">NM73_A23</strain>
    </source>
</reference>
<dbReference type="EMBL" id="SRZC01000002">
    <property type="protein sequence ID" value="TGX83840.1"/>
    <property type="molecule type" value="Genomic_DNA"/>
</dbReference>
<keyword evidence="2" id="KW-1185">Reference proteome</keyword>
<proteinExistence type="predicted"/>
<accession>A0AC61QTU5</accession>
<protein>
    <submittedName>
        <fullName evidence="1">ATP-binding protein</fullName>
    </submittedName>
</protein>
<keyword evidence="1" id="KW-0547">Nucleotide-binding</keyword>
<gene>
    <name evidence="1" type="ORF">E5358_01275</name>
</gene>
<evidence type="ECO:0000313" key="1">
    <source>
        <dbReference type="EMBL" id="TGX83840.1"/>
    </source>
</evidence>
<keyword evidence="1" id="KW-0067">ATP-binding</keyword>
<dbReference type="Proteomes" id="UP000308886">
    <property type="component" value="Unassembled WGS sequence"/>
</dbReference>
<evidence type="ECO:0000313" key="2">
    <source>
        <dbReference type="Proteomes" id="UP000308886"/>
    </source>
</evidence>
<name>A0AC61QTU5_9BACT</name>
<sequence length="430" mass="47865">MNNNDYRPRIADILLRDLLDAMGAVVIEGAKWCGKTTTAEQAANSVLYLSDTENLAQNMAMIDMHPRTVLSGEAPMLIDEWQEAPKLWDAIRFEIDHRKEDGQFILTGSAVPDKKKMDEIHHTGTGRFAWLKMRPMSLWESGESNGAVSFKELFYGNTNIAAPTPNLPLETIAFLMCRGGWPGTLRKKTEKAALLVAYEYYKATTHKDISRVDGISRNPERAKRLMKSYARHQGAQVSLSMISADISTNEAEKLSEVTISEYINALKKIYVIEDALAWNPNLRSKTTVRSSDTRYFVDPSIATSALDLGPGDLINDLETMGLLFETMAVRDLRCYADALDGSMYHYRDKTGLECDAVMHLRGGRYGLIEIKLGGDTGIETGAATLKKLAENIDTTKMKQPSFLMVLTAVGQYAYTRNDSVVVVPITCLKP</sequence>
<organism evidence="1 2">
    <name type="scientific">Palleniella muris</name>
    <dbReference type="NCBI Taxonomy" id="3038145"/>
    <lineage>
        <taxon>Bacteria</taxon>
        <taxon>Pseudomonadati</taxon>
        <taxon>Bacteroidota</taxon>
        <taxon>Bacteroidia</taxon>
        <taxon>Bacteroidales</taxon>
        <taxon>Prevotellaceae</taxon>
        <taxon>Palleniella</taxon>
    </lineage>
</organism>
<comment type="caution">
    <text evidence="1">The sequence shown here is derived from an EMBL/GenBank/DDBJ whole genome shotgun (WGS) entry which is preliminary data.</text>
</comment>